<dbReference type="Pfam" id="PF02482">
    <property type="entry name" value="Ribosomal_S30AE"/>
    <property type="match status" value="1"/>
</dbReference>
<dbReference type="SUPFAM" id="SSF69754">
    <property type="entry name" value="Ribosome binding protein Y (YfiA homologue)"/>
    <property type="match status" value="1"/>
</dbReference>
<feature type="region of interest" description="Disordered" evidence="1">
    <location>
        <begin position="89"/>
        <end position="115"/>
    </location>
</feature>
<dbReference type="InterPro" id="IPR036567">
    <property type="entry name" value="RHF-like"/>
</dbReference>
<dbReference type="NCBIfam" id="TIGR00741">
    <property type="entry name" value="yfiA"/>
    <property type="match status" value="1"/>
</dbReference>
<gene>
    <name evidence="2" type="ORF">Pla110_11810</name>
</gene>
<name>A0A518CJR9_9PLAN</name>
<dbReference type="Gene3D" id="3.30.160.100">
    <property type="entry name" value="Ribosome hibernation promotion factor-like"/>
    <property type="match status" value="1"/>
</dbReference>
<dbReference type="RefSeq" id="WP_144994099.1">
    <property type="nucleotide sequence ID" value="NZ_CP036281.1"/>
</dbReference>
<dbReference type="CDD" id="cd00552">
    <property type="entry name" value="RaiA"/>
    <property type="match status" value="1"/>
</dbReference>
<dbReference type="Proteomes" id="UP000317178">
    <property type="component" value="Chromosome"/>
</dbReference>
<evidence type="ECO:0000313" key="3">
    <source>
        <dbReference type="Proteomes" id="UP000317178"/>
    </source>
</evidence>
<dbReference type="KEGG" id="plon:Pla110_11810"/>
<sequence>MQVAIAARHGELRSDLQQIIEEKAQKLLTYFDRVIAIEVTVDFEGGRVKVEILVDAEHHDNFVSHENGDDVLACFHAALHKMEQQLKRYKEKRTDHRRDVPIKDLPIEELEQEQE</sequence>
<evidence type="ECO:0000313" key="2">
    <source>
        <dbReference type="EMBL" id="QDU79471.1"/>
    </source>
</evidence>
<keyword evidence="3" id="KW-1185">Reference proteome</keyword>
<evidence type="ECO:0000256" key="1">
    <source>
        <dbReference type="SAM" id="MobiDB-lite"/>
    </source>
</evidence>
<protein>
    <submittedName>
        <fullName evidence="2">Ribosome hibernation promoting factor HPF</fullName>
    </submittedName>
</protein>
<organism evidence="2 3">
    <name type="scientific">Polystyrenella longa</name>
    <dbReference type="NCBI Taxonomy" id="2528007"/>
    <lineage>
        <taxon>Bacteria</taxon>
        <taxon>Pseudomonadati</taxon>
        <taxon>Planctomycetota</taxon>
        <taxon>Planctomycetia</taxon>
        <taxon>Planctomycetales</taxon>
        <taxon>Planctomycetaceae</taxon>
        <taxon>Polystyrenella</taxon>
    </lineage>
</organism>
<reference evidence="2 3" key="1">
    <citation type="submission" date="2019-02" db="EMBL/GenBank/DDBJ databases">
        <title>Deep-cultivation of Planctomycetes and their phenomic and genomic characterization uncovers novel biology.</title>
        <authorList>
            <person name="Wiegand S."/>
            <person name="Jogler M."/>
            <person name="Boedeker C."/>
            <person name="Pinto D."/>
            <person name="Vollmers J."/>
            <person name="Rivas-Marin E."/>
            <person name="Kohn T."/>
            <person name="Peeters S.H."/>
            <person name="Heuer A."/>
            <person name="Rast P."/>
            <person name="Oberbeckmann S."/>
            <person name="Bunk B."/>
            <person name="Jeske O."/>
            <person name="Meyerdierks A."/>
            <person name="Storesund J.E."/>
            <person name="Kallscheuer N."/>
            <person name="Luecker S."/>
            <person name="Lage O.M."/>
            <person name="Pohl T."/>
            <person name="Merkel B.J."/>
            <person name="Hornburger P."/>
            <person name="Mueller R.-W."/>
            <person name="Bruemmer F."/>
            <person name="Labrenz M."/>
            <person name="Spormann A.M."/>
            <person name="Op den Camp H."/>
            <person name="Overmann J."/>
            <person name="Amann R."/>
            <person name="Jetten M.S.M."/>
            <person name="Mascher T."/>
            <person name="Medema M.H."/>
            <person name="Devos D.P."/>
            <person name="Kaster A.-K."/>
            <person name="Ovreas L."/>
            <person name="Rohde M."/>
            <person name="Galperin M.Y."/>
            <person name="Jogler C."/>
        </authorList>
    </citation>
    <scope>NUCLEOTIDE SEQUENCE [LARGE SCALE GENOMIC DNA]</scope>
    <source>
        <strain evidence="2 3">Pla110</strain>
    </source>
</reference>
<accession>A0A518CJR9</accession>
<feature type="compositionally biased region" description="Basic and acidic residues" evidence="1">
    <location>
        <begin position="89"/>
        <end position="106"/>
    </location>
</feature>
<proteinExistence type="predicted"/>
<dbReference type="OrthoDB" id="276526at2"/>
<dbReference type="EMBL" id="CP036281">
    <property type="protein sequence ID" value="QDU79471.1"/>
    <property type="molecule type" value="Genomic_DNA"/>
</dbReference>
<dbReference type="AlphaFoldDB" id="A0A518CJR9"/>
<dbReference type="InterPro" id="IPR003489">
    <property type="entry name" value="RHF/RaiA"/>
</dbReference>